<comment type="caution">
    <text evidence="2">The sequence shown here is derived from an EMBL/GenBank/DDBJ whole genome shotgun (WGS) entry which is preliminary data.</text>
</comment>
<gene>
    <name evidence="2" type="ORF">PCOR1329_LOCUS51955</name>
</gene>
<dbReference type="Proteomes" id="UP001189429">
    <property type="component" value="Unassembled WGS sequence"/>
</dbReference>
<name>A0ABN9UV28_9DINO</name>
<evidence type="ECO:0000313" key="2">
    <source>
        <dbReference type="EMBL" id="CAK0863955.1"/>
    </source>
</evidence>
<proteinExistence type="predicted"/>
<feature type="transmembrane region" description="Helical" evidence="1">
    <location>
        <begin position="84"/>
        <end position="106"/>
    </location>
</feature>
<accession>A0ABN9UV28</accession>
<reference evidence="2" key="1">
    <citation type="submission" date="2023-10" db="EMBL/GenBank/DDBJ databases">
        <authorList>
            <person name="Chen Y."/>
            <person name="Shah S."/>
            <person name="Dougan E. K."/>
            <person name="Thang M."/>
            <person name="Chan C."/>
        </authorList>
    </citation>
    <scope>NUCLEOTIDE SEQUENCE [LARGE SCALE GENOMIC DNA]</scope>
</reference>
<keyword evidence="1" id="KW-1133">Transmembrane helix</keyword>
<dbReference type="EMBL" id="CAUYUJ010016317">
    <property type="protein sequence ID" value="CAK0863955.1"/>
    <property type="molecule type" value="Genomic_DNA"/>
</dbReference>
<evidence type="ECO:0000256" key="1">
    <source>
        <dbReference type="SAM" id="Phobius"/>
    </source>
</evidence>
<keyword evidence="1" id="KW-0812">Transmembrane</keyword>
<feature type="transmembrane region" description="Helical" evidence="1">
    <location>
        <begin position="20"/>
        <end position="42"/>
    </location>
</feature>
<sequence>MVSITQPSAEYGWLFTGPSLVFLCLVWALLWFLLVGGPARLYQGALSTAKRLGSVKDLGWVAGSTSAEEPLDDRSFYLRKLRRMQVYCVAAALAGVVLLAPSFAAADHMFELLVNYGPAHQVLFCMAVAHWAINIWEDCETRNFLGQGLTQEGGDGMALFPLNLCCTPNTVMLVIGYG</sequence>
<evidence type="ECO:0000313" key="3">
    <source>
        <dbReference type="Proteomes" id="UP001189429"/>
    </source>
</evidence>
<keyword evidence="3" id="KW-1185">Reference proteome</keyword>
<keyword evidence="1" id="KW-0472">Membrane</keyword>
<organism evidence="2 3">
    <name type="scientific">Prorocentrum cordatum</name>
    <dbReference type="NCBI Taxonomy" id="2364126"/>
    <lineage>
        <taxon>Eukaryota</taxon>
        <taxon>Sar</taxon>
        <taxon>Alveolata</taxon>
        <taxon>Dinophyceae</taxon>
        <taxon>Prorocentrales</taxon>
        <taxon>Prorocentraceae</taxon>
        <taxon>Prorocentrum</taxon>
    </lineage>
</organism>
<protein>
    <submittedName>
        <fullName evidence="2">Uncharacterized protein</fullName>
    </submittedName>
</protein>